<dbReference type="AlphaFoldDB" id="A0AAU7F8D9"/>
<name>A0AAU7F8D9_9NEIS</name>
<gene>
    <name evidence="3" type="ORF">ABHF33_14160</name>
</gene>
<dbReference type="InterPro" id="IPR036380">
    <property type="entry name" value="Isochorismatase-like_sf"/>
</dbReference>
<dbReference type="Pfam" id="PF00857">
    <property type="entry name" value="Isochorismatase"/>
    <property type="match status" value="1"/>
</dbReference>
<dbReference type="KEGG" id="cmav:ABHF33_14160"/>
<dbReference type="EMBL" id="CP157355">
    <property type="protein sequence ID" value="XBM00184.1"/>
    <property type="molecule type" value="Genomic_DNA"/>
</dbReference>
<evidence type="ECO:0000313" key="3">
    <source>
        <dbReference type="EMBL" id="XBM00184.1"/>
    </source>
</evidence>
<feature type="domain" description="Isochorismatase-like" evidence="2">
    <location>
        <begin position="4"/>
        <end position="142"/>
    </location>
</feature>
<evidence type="ECO:0000259" key="2">
    <source>
        <dbReference type="Pfam" id="PF00857"/>
    </source>
</evidence>
<proteinExistence type="predicted"/>
<dbReference type="InterPro" id="IPR050272">
    <property type="entry name" value="Isochorismatase-like_hydrls"/>
</dbReference>
<protein>
    <submittedName>
        <fullName evidence="3">Isochorismatase family protein</fullName>
    </submittedName>
</protein>
<dbReference type="InterPro" id="IPR000868">
    <property type="entry name" value="Isochorismatase-like_dom"/>
</dbReference>
<dbReference type="SUPFAM" id="SSF52499">
    <property type="entry name" value="Isochorismatase-like hydrolases"/>
    <property type="match status" value="1"/>
</dbReference>
<dbReference type="RefSeq" id="WP_348944549.1">
    <property type="nucleotide sequence ID" value="NZ_CP157355.1"/>
</dbReference>
<dbReference type="PANTHER" id="PTHR43540">
    <property type="entry name" value="PEROXYUREIDOACRYLATE/UREIDOACRYLATE AMIDOHYDROLASE-RELATED"/>
    <property type="match status" value="1"/>
</dbReference>
<organism evidence="3">
    <name type="scientific">Chitinibacter mangrovi</name>
    <dbReference type="NCBI Taxonomy" id="3153927"/>
    <lineage>
        <taxon>Bacteria</taxon>
        <taxon>Pseudomonadati</taxon>
        <taxon>Pseudomonadota</taxon>
        <taxon>Betaproteobacteria</taxon>
        <taxon>Neisseriales</taxon>
        <taxon>Chitinibacteraceae</taxon>
        <taxon>Chitinibacter</taxon>
    </lineage>
</organism>
<reference evidence="3" key="1">
    <citation type="submission" date="2024-05" db="EMBL/GenBank/DDBJ databases">
        <authorList>
            <person name="Yang L."/>
            <person name="Pan L."/>
        </authorList>
    </citation>
    <scope>NUCLEOTIDE SEQUENCE</scope>
    <source>
        <strain evidence="3">FCG-7</strain>
    </source>
</reference>
<evidence type="ECO:0000256" key="1">
    <source>
        <dbReference type="ARBA" id="ARBA00022801"/>
    </source>
</evidence>
<dbReference type="GO" id="GO:0016787">
    <property type="term" value="F:hydrolase activity"/>
    <property type="evidence" value="ECO:0007669"/>
    <property type="project" value="UniProtKB-KW"/>
</dbReference>
<dbReference type="Gene3D" id="3.40.50.850">
    <property type="entry name" value="Isochorismatase-like"/>
    <property type="match status" value="1"/>
</dbReference>
<accession>A0AAU7F8D9</accession>
<dbReference type="PANTHER" id="PTHR43540:SF6">
    <property type="entry name" value="ISOCHORISMATASE-LIKE DOMAIN-CONTAINING PROTEIN"/>
    <property type="match status" value="1"/>
</dbReference>
<keyword evidence="1" id="KW-0378">Hydrolase</keyword>
<sequence>MSLALLVIDVQQSFEHAPYWNTHDLPQFQRQLNRLIGICQSRAIPVVNILHVDQDAAFHADSGWVKPMAFLQHTPSATFEKHVHNALTESGLLHWLRERQISRLIISGIRTEQCCETTARVASDLGFDVDFVSEATLTFAMTHANGRMYSAAEIKARTELVLAGRFARIVTVTELEAELSGQFALQERQYA</sequence>